<evidence type="ECO:0000256" key="4">
    <source>
        <dbReference type="ARBA" id="ARBA00022827"/>
    </source>
</evidence>
<keyword evidence="4" id="KW-0274">FAD</keyword>
<evidence type="ECO:0000256" key="2">
    <source>
        <dbReference type="ARBA" id="ARBA00005466"/>
    </source>
</evidence>
<feature type="domain" description="FAD-binding PCMH-type" evidence="7">
    <location>
        <begin position="73"/>
        <end position="183"/>
    </location>
</feature>
<dbReference type="PANTHER" id="PTHR42973">
    <property type="entry name" value="BINDING OXIDOREDUCTASE, PUTATIVE (AFU_ORTHOLOGUE AFUA_1G17690)-RELATED"/>
    <property type="match status" value="1"/>
</dbReference>
<dbReference type="InterPro" id="IPR016166">
    <property type="entry name" value="FAD-bd_PCMH"/>
</dbReference>
<evidence type="ECO:0000313" key="8">
    <source>
        <dbReference type="EMBL" id="KAK2603630.1"/>
    </source>
</evidence>
<dbReference type="AlphaFoldDB" id="A0AAJ0CSU2"/>
<dbReference type="EMBL" id="JASWJB010000060">
    <property type="protein sequence ID" value="KAK2603630.1"/>
    <property type="molecule type" value="Genomic_DNA"/>
</dbReference>
<accession>A0AAJ0CSU2</accession>
<keyword evidence="5" id="KW-0560">Oxidoreductase</keyword>
<gene>
    <name evidence="8" type="ORF">QQS21_004211</name>
</gene>
<dbReference type="GO" id="GO:0071949">
    <property type="term" value="F:FAD binding"/>
    <property type="evidence" value="ECO:0007669"/>
    <property type="project" value="InterPro"/>
</dbReference>
<protein>
    <recommendedName>
        <fullName evidence="7">FAD-binding PCMH-type domain-containing protein</fullName>
    </recommendedName>
</protein>
<evidence type="ECO:0000313" key="9">
    <source>
        <dbReference type="Proteomes" id="UP001251528"/>
    </source>
</evidence>
<sequence length="183" mass="19888">MVKINVGPWASLVLSFALVEGLATPLTNRKVSGSSADIKALLTNNTVRWSPEAVLSFPPSSVFEQSTKRWTTFSAPTYKAALRPGNEEDISLAIKITSAVGFPFLTRGAGHGYAASLDAFKDGLSLDLSQWKSLEINAKAQTITVGPGVVFGEIFDPLFKAGFWMRSYYTGSYRVDFTALRLL</sequence>
<comment type="caution">
    <text evidence="8">The sequence shown here is derived from an EMBL/GenBank/DDBJ whole genome shotgun (WGS) entry which is preliminary data.</text>
</comment>
<dbReference type="SUPFAM" id="SSF56176">
    <property type="entry name" value="FAD-binding/transporter-associated domain-like"/>
    <property type="match status" value="1"/>
</dbReference>
<organism evidence="8 9">
    <name type="scientific">Conoideocrella luteorostrata</name>
    <dbReference type="NCBI Taxonomy" id="1105319"/>
    <lineage>
        <taxon>Eukaryota</taxon>
        <taxon>Fungi</taxon>
        <taxon>Dikarya</taxon>
        <taxon>Ascomycota</taxon>
        <taxon>Pezizomycotina</taxon>
        <taxon>Sordariomycetes</taxon>
        <taxon>Hypocreomycetidae</taxon>
        <taxon>Hypocreales</taxon>
        <taxon>Clavicipitaceae</taxon>
        <taxon>Conoideocrella</taxon>
    </lineage>
</organism>
<comment type="similarity">
    <text evidence="2">Belongs to the oxygen-dependent FAD-linked oxidoreductase family.</text>
</comment>
<evidence type="ECO:0000256" key="3">
    <source>
        <dbReference type="ARBA" id="ARBA00022630"/>
    </source>
</evidence>
<dbReference type="Pfam" id="PF01565">
    <property type="entry name" value="FAD_binding_4"/>
    <property type="match status" value="1"/>
</dbReference>
<dbReference type="PROSITE" id="PS51387">
    <property type="entry name" value="FAD_PCMH"/>
    <property type="match status" value="1"/>
</dbReference>
<feature type="chain" id="PRO_5042612861" description="FAD-binding PCMH-type domain-containing protein" evidence="6">
    <location>
        <begin position="24"/>
        <end position="183"/>
    </location>
</feature>
<keyword evidence="3" id="KW-0285">Flavoprotein</keyword>
<evidence type="ECO:0000259" key="7">
    <source>
        <dbReference type="PROSITE" id="PS51387"/>
    </source>
</evidence>
<evidence type="ECO:0000256" key="1">
    <source>
        <dbReference type="ARBA" id="ARBA00001974"/>
    </source>
</evidence>
<dbReference type="InterPro" id="IPR006094">
    <property type="entry name" value="Oxid_FAD_bind_N"/>
</dbReference>
<dbReference type="InterPro" id="IPR036318">
    <property type="entry name" value="FAD-bd_PCMH-like_sf"/>
</dbReference>
<proteinExistence type="inferred from homology"/>
<keyword evidence="6" id="KW-0732">Signal</keyword>
<evidence type="ECO:0000256" key="5">
    <source>
        <dbReference type="ARBA" id="ARBA00023002"/>
    </source>
</evidence>
<dbReference type="InterPro" id="IPR016169">
    <property type="entry name" value="FAD-bd_PCMH_sub2"/>
</dbReference>
<dbReference type="PANTHER" id="PTHR42973:SF9">
    <property type="entry name" value="FAD-BINDING PCMH-TYPE DOMAIN-CONTAINING PROTEIN-RELATED"/>
    <property type="match status" value="1"/>
</dbReference>
<dbReference type="Gene3D" id="3.30.465.10">
    <property type="match status" value="1"/>
</dbReference>
<dbReference type="Proteomes" id="UP001251528">
    <property type="component" value="Unassembled WGS sequence"/>
</dbReference>
<keyword evidence="9" id="KW-1185">Reference proteome</keyword>
<feature type="signal peptide" evidence="6">
    <location>
        <begin position="1"/>
        <end position="23"/>
    </location>
</feature>
<dbReference type="GO" id="GO:0016491">
    <property type="term" value="F:oxidoreductase activity"/>
    <property type="evidence" value="ECO:0007669"/>
    <property type="project" value="UniProtKB-KW"/>
</dbReference>
<comment type="cofactor">
    <cofactor evidence="1">
        <name>FAD</name>
        <dbReference type="ChEBI" id="CHEBI:57692"/>
    </cofactor>
</comment>
<name>A0AAJ0CSU2_9HYPO</name>
<dbReference type="InterPro" id="IPR050416">
    <property type="entry name" value="FAD-linked_Oxidoreductase"/>
</dbReference>
<reference evidence="8" key="1">
    <citation type="submission" date="2023-06" db="EMBL/GenBank/DDBJ databases">
        <title>Conoideocrella luteorostrata (Hypocreales: Clavicipitaceae), a potential biocontrol fungus for elongate hemlock scale in United States Christmas tree production areas.</title>
        <authorList>
            <person name="Barrett H."/>
            <person name="Lovett B."/>
            <person name="Macias A.M."/>
            <person name="Stajich J.E."/>
            <person name="Kasson M.T."/>
        </authorList>
    </citation>
    <scope>NUCLEOTIDE SEQUENCE</scope>
    <source>
        <strain evidence="8">ARSEF 14590</strain>
    </source>
</reference>
<evidence type="ECO:0000256" key="6">
    <source>
        <dbReference type="SAM" id="SignalP"/>
    </source>
</evidence>